<keyword evidence="3" id="KW-0812">Transmembrane</keyword>
<dbReference type="SUPFAM" id="SSF55073">
    <property type="entry name" value="Nucleotide cyclase"/>
    <property type="match status" value="1"/>
</dbReference>
<protein>
    <recommendedName>
        <fullName evidence="1">diguanylate cyclase</fullName>
        <ecNumber evidence="1">2.7.7.65</ecNumber>
    </recommendedName>
</protein>
<name>A0ABU8JCJ6_9GAMM</name>
<feature type="transmembrane region" description="Helical" evidence="3">
    <location>
        <begin position="430"/>
        <end position="450"/>
    </location>
</feature>
<dbReference type="Gene3D" id="1.25.40.10">
    <property type="entry name" value="Tetratricopeptide repeat domain"/>
    <property type="match status" value="2"/>
</dbReference>
<evidence type="ECO:0000256" key="1">
    <source>
        <dbReference type="ARBA" id="ARBA00012528"/>
    </source>
</evidence>
<dbReference type="InterPro" id="IPR050469">
    <property type="entry name" value="Diguanylate_Cyclase"/>
</dbReference>
<comment type="caution">
    <text evidence="6">The sequence shown here is derived from an EMBL/GenBank/DDBJ whole genome shotgun (WGS) entry which is preliminary data.</text>
</comment>
<evidence type="ECO:0000256" key="4">
    <source>
        <dbReference type="SAM" id="SignalP"/>
    </source>
</evidence>
<dbReference type="SUPFAM" id="SSF48452">
    <property type="entry name" value="TPR-like"/>
    <property type="match status" value="1"/>
</dbReference>
<dbReference type="SMART" id="SM00028">
    <property type="entry name" value="TPR"/>
    <property type="match status" value="6"/>
</dbReference>
<feature type="domain" description="GGDEF" evidence="5">
    <location>
        <begin position="493"/>
        <end position="626"/>
    </location>
</feature>
<keyword evidence="3" id="KW-0472">Membrane</keyword>
<dbReference type="InterPro" id="IPR019734">
    <property type="entry name" value="TPR_rpt"/>
</dbReference>
<dbReference type="CDD" id="cd01949">
    <property type="entry name" value="GGDEF"/>
    <property type="match status" value="1"/>
</dbReference>
<dbReference type="Proteomes" id="UP001381174">
    <property type="component" value="Unassembled WGS sequence"/>
</dbReference>
<dbReference type="InterPro" id="IPR011990">
    <property type="entry name" value="TPR-like_helical_dom_sf"/>
</dbReference>
<proteinExistence type="predicted"/>
<dbReference type="RefSeq" id="WP_336807546.1">
    <property type="nucleotide sequence ID" value="NZ_JBBBNY010000005.1"/>
</dbReference>
<gene>
    <name evidence="6" type="ORF">WAT24_09135</name>
</gene>
<dbReference type="PANTHER" id="PTHR45138:SF9">
    <property type="entry name" value="DIGUANYLATE CYCLASE DGCM-RELATED"/>
    <property type="match status" value="1"/>
</dbReference>
<dbReference type="InterPro" id="IPR029787">
    <property type="entry name" value="Nucleotide_cyclase"/>
</dbReference>
<organism evidence="6 7">
    <name type="scientific">Fulvimonas yonginensis</name>
    <dbReference type="NCBI Taxonomy" id="1495200"/>
    <lineage>
        <taxon>Bacteria</taxon>
        <taxon>Pseudomonadati</taxon>
        <taxon>Pseudomonadota</taxon>
        <taxon>Gammaproteobacteria</taxon>
        <taxon>Lysobacterales</taxon>
        <taxon>Rhodanobacteraceae</taxon>
        <taxon>Fulvimonas</taxon>
    </lineage>
</organism>
<dbReference type="PROSITE" id="PS50887">
    <property type="entry name" value="GGDEF"/>
    <property type="match status" value="1"/>
</dbReference>
<dbReference type="EMBL" id="JBBBNY010000005">
    <property type="protein sequence ID" value="MEI7036919.1"/>
    <property type="molecule type" value="Genomic_DNA"/>
</dbReference>
<dbReference type="EC" id="2.7.7.65" evidence="1"/>
<accession>A0ABU8JCJ6</accession>
<keyword evidence="7" id="KW-1185">Reference proteome</keyword>
<dbReference type="InterPro" id="IPR000160">
    <property type="entry name" value="GGDEF_dom"/>
</dbReference>
<evidence type="ECO:0000313" key="7">
    <source>
        <dbReference type="Proteomes" id="UP001381174"/>
    </source>
</evidence>
<keyword evidence="4" id="KW-0732">Signal</keyword>
<dbReference type="Gene3D" id="3.30.70.270">
    <property type="match status" value="1"/>
</dbReference>
<dbReference type="Pfam" id="PF00990">
    <property type="entry name" value="GGDEF"/>
    <property type="match status" value="1"/>
</dbReference>
<comment type="catalytic activity">
    <reaction evidence="2">
        <text>2 GTP = 3',3'-c-di-GMP + 2 diphosphate</text>
        <dbReference type="Rhea" id="RHEA:24898"/>
        <dbReference type="ChEBI" id="CHEBI:33019"/>
        <dbReference type="ChEBI" id="CHEBI:37565"/>
        <dbReference type="ChEBI" id="CHEBI:58805"/>
        <dbReference type="EC" id="2.7.7.65"/>
    </reaction>
</comment>
<dbReference type="PANTHER" id="PTHR45138">
    <property type="entry name" value="REGULATORY COMPONENTS OF SENSORY TRANSDUCTION SYSTEM"/>
    <property type="match status" value="1"/>
</dbReference>
<keyword evidence="3" id="KW-1133">Transmembrane helix</keyword>
<evidence type="ECO:0000256" key="3">
    <source>
        <dbReference type="SAM" id="Phobius"/>
    </source>
</evidence>
<sequence length="630" mass="69696">MPRFALILLLCLATGRVFGAVPPADQAAAFDRLAGQLERGEIAPDTRAGTLKVLAQIKSLVPAGDPRRELRYEYLYCVLGLNGPPEEGIAYAEKGLQAARRIGYVEAEVNFHFCRGSNQEALTTPRDALADYEAGIELARRHENQRLVADGLTWRGSVQSLLGEHALALVDFLEAQKFYESVGAPSESEQNLFNIAVAYRRLGEETQARDYLGKLLAIGEQRHDRQQQLAAHMQLGFLDSESGDQPAAQQHFRKALALARATDSQWQAAGIHLGLAQTYNLQGHYAKALAELALAKPGFERMGDRSNRDMVLLQTAEAHAGLGQHAQALDEFAQAEKLLQQSGNLRYLAELLDARARSYEALGRLGAEAADLRRLVKVHKALDRKAHSDHATLMNYQFQTAQREQENRRLAADRALKEQQLQSLERVRRWQRLALVLGGVLMLLLLWLAAREFRRARRLHRMAMTDSLTGIANRRRIEELARQALAEARAQGAPLSVVVLDVDHFKAVNDAFGHAVGDQVLVRVAQACRQVLRPQDMVGRLGGEEFLIVLPGTSLDAAMPIAERLRRAVETLPLANLAPGLEITASLGAAEVEHEVDDLPELVRRADTAMYRAKDAGRNRSEALTRALTV</sequence>
<evidence type="ECO:0000313" key="6">
    <source>
        <dbReference type="EMBL" id="MEI7036919.1"/>
    </source>
</evidence>
<feature type="signal peptide" evidence="4">
    <location>
        <begin position="1"/>
        <end position="19"/>
    </location>
</feature>
<dbReference type="SMART" id="SM00267">
    <property type="entry name" value="GGDEF"/>
    <property type="match status" value="1"/>
</dbReference>
<dbReference type="NCBIfam" id="TIGR00254">
    <property type="entry name" value="GGDEF"/>
    <property type="match status" value="1"/>
</dbReference>
<reference evidence="6 7" key="1">
    <citation type="journal article" date="2014" name="Int. J. Syst. Evol. Microbiol.">
        <title>Fulvimonas yonginensis sp. nov., isolated from greenhouse soil, and emended description of the genus Fulvimonas.</title>
        <authorList>
            <person name="Ahn J.H."/>
            <person name="Kim S.J."/>
            <person name="Weon H.Y."/>
            <person name="Hong S.B."/>
            <person name="Seok S.J."/>
            <person name="Kwon S.W."/>
        </authorList>
    </citation>
    <scope>NUCLEOTIDE SEQUENCE [LARGE SCALE GENOMIC DNA]</scope>
    <source>
        <strain evidence="6 7">KACC 16952</strain>
    </source>
</reference>
<evidence type="ECO:0000259" key="5">
    <source>
        <dbReference type="PROSITE" id="PS50887"/>
    </source>
</evidence>
<dbReference type="InterPro" id="IPR043128">
    <property type="entry name" value="Rev_trsase/Diguanyl_cyclase"/>
</dbReference>
<evidence type="ECO:0000256" key="2">
    <source>
        <dbReference type="ARBA" id="ARBA00034247"/>
    </source>
</evidence>
<dbReference type="Pfam" id="PF13424">
    <property type="entry name" value="TPR_12"/>
    <property type="match status" value="1"/>
</dbReference>
<feature type="chain" id="PRO_5046906505" description="diguanylate cyclase" evidence="4">
    <location>
        <begin position="20"/>
        <end position="630"/>
    </location>
</feature>